<dbReference type="EC" id="3.1.1.-" evidence="8"/>
<dbReference type="GO" id="GO:0030600">
    <property type="term" value="F:feruloyl esterase activity"/>
    <property type="evidence" value="ECO:0007669"/>
    <property type="project" value="UniProtKB-ARBA"/>
</dbReference>
<keyword evidence="3" id="KW-0479">Metal-binding</keyword>
<reference evidence="9 10" key="1">
    <citation type="submission" date="2016-12" db="EMBL/GenBank/DDBJ databases">
        <title>The genomes of Aspergillus section Nigri reveals drivers in fungal speciation.</title>
        <authorList>
            <consortium name="DOE Joint Genome Institute"/>
            <person name="Vesth T.C."/>
            <person name="Nybo J."/>
            <person name="Theobald S."/>
            <person name="Brandl J."/>
            <person name="Frisvad J.C."/>
            <person name="Nielsen K.F."/>
            <person name="Lyhne E.K."/>
            <person name="Kogle M.E."/>
            <person name="Kuo A."/>
            <person name="Riley R."/>
            <person name="Clum A."/>
            <person name="Nolan M."/>
            <person name="Lipzen A."/>
            <person name="Salamov A."/>
            <person name="Henrissat B."/>
            <person name="Wiebenga A."/>
            <person name="De Vries R.P."/>
            <person name="Grigoriev I.V."/>
            <person name="Mortensen U.H."/>
            <person name="Andersen M.R."/>
            <person name="Baker S.E."/>
        </authorList>
    </citation>
    <scope>NUCLEOTIDE SEQUENCE [LARGE SCALE GENOMIC DNA]</scope>
    <source>
        <strain evidence="9 10">CBS 117.55</strain>
    </source>
</reference>
<dbReference type="OrthoDB" id="3039123at2759"/>
<evidence type="ECO:0000313" key="9">
    <source>
        <dbReference type="EMBL" id="PWY75126.1"/>
    </source>
</evidence>
<keyword evidence="4" id="KW-0732">Signal</keyword>
<keyword evidence="10" id="KW-1185">Reference proteome</keyword>
<evidence type="ECO:0000256" key="1">
    <source>
        <dbReference type="ARBA" id="ARBA00006249"/>
    </source>
</evidence>
<dbReference type="Pfam" id="PF07519">
    <property type="entry name" value="Tannase"/>
    <property type="match status" value="1"/>
</dbReference>
<proteinExistence type="inferred from homology"/>
<dbReference type="VEuPathDB" id="FungiDB:BO70DRAFT_340930"/>
<evidence type="ECO:0000313" key="10">
    <source>
        <dbReference type="Proteomes" id="UP000247233"/>
    </source>
</evidence>
<dbReference type="Gene3D" id="3.40.50.1820">
    <property type="entry name" value="alpha/beta hydrolase"/>
    <property type="match status" value="1"/>
</dbReference>
<dbReference type="GO" id="GO:0046872">
    <property type="term" value="F:metal ion binding"/>
    <property type="evidence" value="ECO:0007669"/>
    <property type="project" value="UniProtKB-KW"/>
</dbReference>
<comment type="similarity">
    <text evidence="1 8">Belongs to the tannase family.</text>
</comment>
<dbReference type="InterPro" id="IPR029058">
    <property type="entry name" value="AB_hydrolase_fold"/>
</dbReference>
<evidence type="ECO:0000256" key="5">
    <source>
        <dbReference type="ARBA" id="ARBA00022801"/>
    </source>
</evidence>
<evidence type="ECO:0000256" key="8">
    <source>
        <dbReference type="RuleBase" id="RU361238"/>
    </source>
</evidence>
<evidence type="ECO:0000256" key="4">
    <source>
        <dbReference type="ARBA" id="ARBA00022729"/>
    </source>
</evidence>
<dbReference type="AlphaFoldDB" id="A0A317VLB5"/>
<dbReference type="PANTHER" id="PTHR33938">
    <property type="entry name" value="FERULOYL ESTERASE B-RELATED"/>
    <property type="match status" value="1"/>
</dbReference>
<evidence type="ECO:0000256" key="6">
    <source>
        <dbReference type="ARBA" id="ARBA00022837"/>
    </source>
</evidence>
<dbReference type="EMBL" id="MSFL01000022">
    <property type="protein sequence ID" value="PWY75126.1"/>
    <property type="molecule type" value="Genomic_DNA"/>
</dbReference>
<dbReference type="GeneID" id="37063549"/>
<evidence type="ECO:0000256" key="3">
    <source>
        <dbReference type="ARBA" id="ARBA00022723"/>
    </source>
</evidence>
<dbReference type="Proteomes" id="UP000247233">
    <property type="component" value="Unassembled WGS sequence"/>
</dbReference>
<keyword evidence="7" id="KW-1015">Disulfide bond</keyword>
<keyword evidence="6" id="KW-0106">Calcium</keyword>
<sequence>MLAWGVSATANNLTCSSSFFSSLIPSNATLNYVTHVPENGTFGDRWADTNATSLPEGCAVGVQVQSSNVSHYNIAMYLPSSWNTRFMATGNGGYGGFTAWHDMGRLAHYGFAVISTDTGHFSGQEDGKWAYNHPESIIDWAWRALHGSVVIGKDLTASYYGQTAQYSYYTGCSTGGRQGLKEIQEFPEDFDGVLIGSPAWWMTHLAPFIAWFGAQNLPINSSHHLEQSHLAAVRAEVFRQCDPQDGVTDQIIMDPRGCDFRLEGILCNSSSNSSSCLNPAQMETARRLISPWVDVNATWVFPTFSLGAALHMASGASPNTLGTDWIQYWILNQTESIDWKTLNYYDVVQLADSINPGGNVPNQYNMSEFQQRGGKLLHYHGHADQIVPTEESRYFYEQVDQAFAQSDVDLDDFYRFFYIPGMGHCSSSEYAPWYIAGPTQYLNDNSTSVPGYEDRYHDSVLALVAWTENDEAPDYLIATKYKDDTVSQGVEIQRPVCPFPKKARYTGGEVTSATSWECA</sequence>
<dbReference type="SUPFAM" id="SSF53474">
    <property type="entry name" value="alpha/beta-Hydrolases"/>
    <property type="match status" value="1"/>
</dbReference>
<organism evidence="9 10">
    <name type="scientific">Aspergillus heteromorphus CBS 117.55</name>
    <dbReference type="NCBI Taxonomy" id="1448321"/>
    <lineage>
        <taxon>Eukaryota</taxon>
        <taxon>Fungi</taxon>
        <taxon>Dikarya</taxon>
        <taxon>Ascomycota</taxon>
        <taxon>Pezizomycotina</taxon>
        <taxon>Eurotiomycetes</taxon>
        <taxon>Eurotiomycetidae</taxon>
        <taxon>Eurotiales</taxon>
        <taxon>Aspergillaceae</taxon>
        <taxon>Aspergillus</taxon>
        <taxon>Aspergillus subgen. Circumdati</taxon>
    </lineage>
</organism>
<dbReference type="PANTHER" id="PTHR33938:SF2">
    <property type="entry name" value="CARBOXYLIC ESTER HYDROLASE"/>
    <property type="match status" value="1"/>
</dbReference>
<evidence type="ECO:0000256" key="7">
    <source>
        <dbReference type="ARBA" id="ARBA00023157"/>
    </source>
</evidence>
<accession>A0A317VLB5</accession>
<name>A0A317VLB5_9EURO</name>
<protein>
    <recommendedName>
        <fullName evidence="8">Carboxylic ester hydrolase</fullName>
        <ecNumber evidence="8">3.1.1.-</ecNumber>
    </recommendedName>
</protein>
<gene>
    <name evidence="9" type="ORF">BO70DRAFT_340930</name>
</gene>
<dbReference type="InterPro" id="IPR011118">
    <property type="entry name" value="Tannase/feruloyl_esterase"/>
</dbReference>
<keyword evidence="2" id="KW-0719">Serine esterase</keyword>
<evidence type="ECO:0000256" key="2">
    <source>
        <dbReference type="ARBA" id="ARBA00022487"/>
    </source>
</evidence>
<comment type="caution">
    <text evidence="9">The sequence shown here is derived from an EMBL/GenBank/DDBJ whole genome shotgun (WGS) entry which is preliminary data.</text>
</comment>
<keyword evidence="5 8" id="KW-0378">Hydrolase</keyword>
<dbReference type="RefSeq" id="XP_025397251.1">
    <property type="nucleotide sequence ID" value="XM_025541312.1"/>
</dbReference>